<dbReference type="Proteomes" id="UP000184529">
    <property type="component" value="Unassembled WGS sequence"/>
</dbReference>
<keyword evidence="10" id="KW-0921">Nickel transport</keyword>
<keyword evidence="11" id="KW-0472">Membrane</keyword>
<comment type="subunit">
    <text evidence="12">The complex is composed of two ATP-binding proteins (NikD and NikE), two transmembrane proteins (NikB and NikC) and a solute-binding protein (NikA).</text>
</comment>
<evidence type="ECO:0000256" key="13">
    <source>
        <dbReference type="ARBA" id="ARBA00039098"/>
    </source>
</evidence>
<dbReference type="Pfam" id="PF08352">
    <property type="entry name" value="oligo_HPY"/>
    <property type="match status" value="1"/>
</dbReference>
<evidence type="ECO:0000256" key="12">
    <source>
        <dbReference type="ARBA" id="ARBA00038669"/>
    </source>
</evidence>
<dbReference type="GO" id="GO:0016887">
    <property type="term" value="F:ATP hydrolysis activity"/>
    <property type="evidence" value="ECO:0007669"/>
    <property type="project" value="InterPro"/>
</dbReference>
<evidence type="ECO:0000313" key="17">
    <source>
        <dbReference type="EMBL" id="SHJ50139.1"/>
    </source>
</evidence>
<dbReference type="InterPro" id="IPR050388">
    <property type="entry name" value="ABC_Ni/Peptide_Import"/>
</dbReference>
<dbReference type="InterPro" id="IPR013563">
    <property type="entry name" value="Oligopep_ABC_C"/>
</dbReference>
<keyword evidence="9" id="KW-0406">Ion transport</keyword>
<keyword evidence="6" id="KW-0547">Nucleotide-binding</keyword>
<evidence type="ECO:0000256" key="11">
    <source>
        <dbReference type="ARBA" id="ARBA00023136"/>
    </source>
</evidence>
<dbReference type="InterPro" id="IPR017871">
    <property type="entry name" value="ABC_transporter-like_CS"/>
</dbReference>
<evidence type="ECO:0000256" key="14">
    <source>
        <dbReference type="ARBA" id="ARBA00044143"/>
    </source>
</evidence>
<organism evidence="17 18">
    <name type="scientific">Desulfofundulus thermosubterraneus DSM 16057</name>
    <dbReference type="NCBI Taxonomy" id="1121432"/>
    <lineage>
        <taxon>Bacteria</taxon>
        <taxon>Bacillati</taxon>
        <taxon>Bacillota</taxon>
        <taxon>Clostridia</taxon>
        <taxon>Eubacteriales</taxon>
        <taxon>Peptococcaceae</taxon>
        <taxon>Desulfofundulus</taxon>
    </lineage>
</organism>
<comment type="subcellular location">
    <subcellularLocation>
        <location evidence="1">Cell membrane</location>
        <topology evidence="1">Peripheral membrane protein</topology>
    </subcellularLocation>
</comment>
<dbReference type="PROSITE" id="PS00211">
    <property type="entry name" value="ABC_TRANSPORTER_1"/>
    <property type="match status" value="1"/>
</dbReference>
<gene>
    <name evidence="17" type="ORF">SAMN02745219_02706</name>
</gene>
<dbReference type="FunFam" id="3.40.50.300:FF:000016">
    <property type="entry name" value="Oligopeptide ABC transporter ATP-binding component"/>
    <property type="match status" value="1"/>
</dbReference>
<dbReference type="InterPro" id="IPR003439">
    <property type="entry name" value="ABC_transporter-like_ATP-bd"/>
</dbReference>
<evidence type="ECO:0000256" key="4">
    <source>
        <dbReference type="ARBA" id="ARBA00022475"/>
    </source>
</evidence>
<dbReference type="PANTHER" id="PTHR43297">
    <property type="entry name" value="OLIGOPEPTIDE TRANSPORT ATP-BINDING PROTEIN APPD"/>
    <property type="match status" value="1"/>
</dbReference>
<evidence type="ECO:0000256" key="8">
    <source>
        <dbReference type="ARBA" id="ARBA00022967"/>
    </source>
</evidence>
<dbReference type="GO" id="GO:0005524">
    <property type="term" value="F:ATP binding"/>
    <property type="evidence" value="ECO:0007669"/>
    <property type="project" value="UniProtKB-KW"/>
</dbReference>
<dbReference type="GO" id="GO:0005886">
    <property type="term" value="C:plasma membrane"/>
    <property type="evidence" value="ECO:0007669"/>
    <property type="project" value="UniProtKB-SubCell"/>
</dbReference>
<dbReference type="SMART" id="SM00382">
    <property type="entry name" value="AAA"/>
    <property type="match status" value="1"/>
</dbReference>
<evidence type="ECO:0000256" key="3">
    <source>
        <dbReference type="ARBA" id="ARBA00022448"/>
    </source>
</evidence>
<evidence type="ECO:0000256" key="9">
    <source>
        <dbReference type="ARBA" id="ARBA00023065"/>
    </source>
</evidence>
<dbReference type="NCBIfam" id="TIGR01727">
    <property type="entry name" value="oligo_HPY"/>
    <property type="match status" value="1"/>
</dbReference>
<dbReference type="PROSITE" id="PS50893">
    <property type="entry name" value="ABC_TRANSPORTER_2"/>
    <property type="match status" value="1"/>
</dbReference>
<dbReference type="Pfam" id="PF00005">
    <property type="entry name" value="ABC_tran"/>
    <property type="match status" value="1"/>
</dbReference>
<keyword evidence="7 17" id="KW-0067">ATP-binding</keyword>
<comment type="catalytic activity">
    <reaction evidence="15">
        <text>Ni(2+)(out) + ATP + H2O = Ni(2+)(in) + ADP + phosphate + H(+)</text>
        <dbReference type="Rhea" id="RHEA:15557"/>
        <dbReference type="ChEBI" id="CHEBI:15377"/>
        <dbReference type="ChEBI" id="CHEBI:15378"/>
        <dbReference type="ChEBI" id="CHEBI:30616"/>
        <dbReference type="ChEBI" id="CHEBI:43474"/>
        <dbReference type="ChEBI" id="CHEBI:49786"/>
        <dbReference type="ChEBI" id="CHEBI:456216"/>
        <dbReference type="EC" id="7.2.2.11"/>
    </reaction>
    <physiologicalReaction direction="left-to-right" evidence="15">
        <dbReference type="Rhea" id="RHEA:15558"/>
    </physiologicalReaction>
</comment>
<feature type="domain" description="ABC transporter" evidence="16">
    <location>
        <begin position="3"/>
        <end position="252"/>
    </location>
</feature>
<reference evidence="18" key="1">
    <citation type="submission" date="2016-11" db="EMBL/GenBank/DDBJ databases">
        <authorList>
            <person name="Varghese N."/>
            <person name="Submissions S."/>
        </authorList>
    </citation>
    <scope>NUCLEOTIDE SEQUENCE [LARGE SCALE GENOMIC DNA]</scope>
    <source>
        <strain evidence="18">DSM 16057</strain>
    </source>
</reference>
<evidence type="ECO:0000256" key="5">
    <source>
        <dbReference type="ARBA" id="ARBA00022596"/>
    </source>
</evidence>
<dbReference type="PANTHER" id="PTHR43297:SF13">
    <property type="entry name" value="NICKEL ABC TRANSPORTER, ATP-BINDING PROTEIN"/>
    <property type="match status" value="1"/>
</dbReference>
<dbReference type="RefSeq" id="WP_242656333.1">
    <property type="nucleotide sequence ID" value="NZ_FQZM01000037.1"/>
</dbReference>
<comment type="similarity">
    <text evidence="2">Belongs to the ABC transporter superfamily.</text>
</comment>
<evidence type="ECO:0000256" key="7">
    <source>
        <dbReference type="ARBA" id="ARBA00022840"/>
    </source>
</evidence>
<evidence type="ECO:0000256" key="10">
    <source>
        <dbReference type="ARBA" id="ARBA00023112"/>
    </source>
</evidence>
<dbReference type="EC" id="7.2.2.11" evidence="13"/>
<keyword evidence="4" id="KW-1003">Cell membrane</keyword>
<sequence length="311" mass="33921">MLLKITNLRVYFKSADGFVKAADGVDLELYPGEILGLVGETGSGKTVLGLAITRLLPKTAAVSGEVLYRGQNLLALPEEEMRKVRGRQVSMIFQNPLSSLNPALSIGEQIAEVLREHQGLKRKAAWQRAGELLELTGIPAKWIRSYPHELSGGMRQRAMIAIGLACAPSLLIADEPTRGLDVTIQVQIVELLHAVTKGVSPPRSMLLITHDLGVAAALTDRLAVMYAGKIVEYGRTGEVFRNPRHPYTRALLDSHPSNGLIATKGFSPSLINLPPGCSFHPRCKKARKKCAHEPPLVQRIGMDHGVRCFYA</sequence>
<dbReference type="InterPro" id="IPR003593">
    <property type="entry name" value="AAA+_ATPase"/>
</dbReference>
<evidence type="ECO:0000256" key="6">
    <source>
        <dbReference type="ARBA" id="ARBA00022741"/>
    </source>
</evidence>
<dbReference type="GO" id="GO:0015833">
    <property type="term" value="P:peptide transport"/>
    <property type="evidence" value="ECO:0007669"/>
    <property type="project" value="InterPro"/>
</dbReference>
<dbReference type="InterPro" id="IPR027417">
    <property type="entry name" value="P-loop_NTPase"/>
</dbReference>
<protein>
    <recommendedName>
        <fullName evidence="14">Nickel import system ATP-binding protein NikD</fullName>
        <ecNumber evidence="13">7.2.2.11</ecNumber>
    </recommendedName>
</protein>
<evidence type="ECO:0000313" key="18">
    <source>
        <dbReference type="Proteomes" id="UP000184529"/>
    </source>
</evidence>
<dbReference type="Gene3D" id="3.40.50.300">
    <property type="entry name" value="P-loop containing nucleotide triphosphate hydrolases"/>
    <property type="match status" value="1"/>
</dbReference>
<evidence type="ECO:0000256" key="1">
    <source>
        <dbReference type="ARBA" id="ARBA00004202"/>
    </source>
</evidence>
<dbReference type="EMBL" id="FQZM01000037">
    <property type="protein sequence ID" value="SHJ50139.1"/>
    <property type="molecule type" value="Genomic_DNA"/>
</dbReference>
<dbReference type="SUPFAM" id="SSF52540">
    <property type="entry name" value="P-loop containing nucleoside triphosphate hydrolases"/>
    <property type="match status" value="1"/>
</dbReference>
<evidence type="ECO:0000256" key="15">
    <source>
        <dbReference type="ARBA" id="ARBA00048610"/>
    </source>
</evidence>
<dbReference type="AlphaFoldDB" id="A0A1M6JU02"/>
<accession>A0A1M6JU02</accession>
<proteinExistence type="inferred from homology"/>
<keyword evidence="3" id="KW-0813">Transport</keyword>
<dbReference type="GO" id="GO:0015413">
    <property type="term" value="F:ABC-type nickel transporter activity"/>
    <property type="evidence" value="ECO:0007669"/>
    <property type="project" value="UniProtKB-EC"/>
</dbReference>
<evidence type="ECO:0000256" key="2">
    <source>
        <dbReference type="ARBA" id="ARBA00005417"/>
    </source>
</evidence>
<dbReference type="STRING" id="1121432.SAMN02745219_02706"/>
<keyword evidence="18" id="KW-1185">Reference proteome</keyword>
<keyword evidence="8" id="KW-1278">Translocase</keyword>
<name>A0A1M6JU02_9FIRM</name>
<keyword evidence="5" id="KW-0533">Nickel</keyword>
<dbReference type="CDD" id="cd03257">
    <property type="entry name" value="ABC_NikE_OppD_transporters"/>
    <property type="match status" value="1"/>
</dbReference>
<evidence type="ECO:0000259" key="16">
    <source>
        <dbReference type="PROSITE" id="PS50893"/>
    </source>
</evidence>